<comment type="caution">
    <text evidence="1">The sequence shown here is derived from an EMBL/GenBank/DDBJ whole genome shotgun (WGS) entry which is preliminary data.</text>
</comment>
<dbReference type="InterPro" id="IPR054272">
    <property type="entry name" value="DUF7003"/>
</dbReference>
<dbReference type="EMBL" id="BAAARV010000046">
    <property type="protein sequence ID" value="GAA2360230.1"/>
    <property type="molecule type" value="Genomic_DNA"/>
</dbReference>
<accession>A0ABN3GST4</accession>
<dbReference type="Pfam" id="PF22535">
    <property type="entry name" value="DUF7003"/>
    <property type="match status" value="1"/>
</dbReference>
<organism evidence="1 2">
    <name type="scientific">Dactylosporangium salmoneum</name>
    <dbReference type="NCBI Taxonomy" id="53361"/>
    <lineage>
        <taxon>Bacteria</taxon>
        <taxon>Bacillati</taxon>
        <taxon>Actinomycetota</taxon>
        <taxon>Actinomycetes</taxon>
        <taxon>Micromonosporales</taxon>
        <taxon>Micromonosporaceae</taxon>
        <taxon>Dactylosporangium</taxon>
    </lineage>
</organism>
<protein>
    <submittedName>
        <fullName evidence="1">Uncharacterized protein</fullName>
    </submittedName>
</protein>
<keyword evidence="2" id="KW-1185">Reference proteome</keyword>
<dbReference type="Proteomes" id="UP001501444">
    <property type="component" value="Unassembled WGS sequence"/>
</dbReference>
<gene>
    <name evidence="1" type="ORF">GCM10010170_055080</name>
</gene>
<dbReference type="RefSeq" id="WP_344615408.1">
    <property type="nucleotide sequence ID" value="NZ_BAAARV010000046.1"/>
</dbReference>
<evidence type="ECO:0000313" key="1">
    <source>
        <dbReference type="EMBL" id="GAA2360230.1"/>
    </source>
</evidence>
<sequence>MDSVEILSQLDTAAEQYVFPDLNNGYYYAVDARLHAYRDARRWALIVETVGYSPRAGNLTDILHIFGNCLTSGEPGFENADFLDRIDNWDEIEDDDQPETYCGTSIVIRGHRLDVPAEHGEELIDVLRRLIPDHRELLLAEESELRRRIPADLPKIIRLDQWHHPDGELPSESTTFSQLADVLTTGDVKRYAPDIPPNTHWSHWPESGTL</sequence>
<reference evidence="1 2" key="1">
    <citation type="journal article" date="2019" name="Int. J. Syst. Evol. Microbiol.">
        <title>The Global Catalogue of Microorganisms (GCM) 10K type strain sequencing project: providing services to taxonomists for standard genome sequencing and annotation.</title>
        <authorList>
            <consortium name="The Broad Institute Genomics Platform"/>
            <consortium name="The Broad Institute Genome Sequencing Center for Infectious Disease"/>
            <person name="Wu L."/>
            <person name="Ma J."/>
        </authorList>
    </citation>
    <scope>NUCLEOTIDE SEQUENCE [LARGE SCALE GENOMIC DNA]</scope>
    <source>
        <strain evidence="1 2">JCM 3272</strain>
    </source>
</reference>
<evidence type="ECO:0000313" key="2">
    <source>
        <dbReference type="Proteomes" id="UP001501444"/>
    </source>
</evidence>
<proteinExistence type="predicted"/>
<name>A0ABN3GST4_9ACTN</name>